<evidence type="ECO:0000256" key="4">
    <source>
        <dbReference type="ARBA" id="ARBA00022525"/>
    </source>
</evidence>
<dbReference type="CDD" id="cd00272">
    <property type="entry name" value="Chemokine_CC"/>
    <property type="match status" value="1"/>
</dbReference>
<name>A0A3Q2UN65_FUNHE</name>
<evidence type="ECO:0000313" key="9">
    <source>
        <dbReference type="Ensembl" id="ENSFHEP00000033180.1"/>
    </source>
</evidence>
<keyword evidence="3" id="KW-0202">Cytokine</keyword>
<comment type="subcellular location">
    <subcellularLocation>
        <location evidence="1">Secreted</location>
    </subcellularLocation>
</comment>
<dbReference type="GeneTree" id="ENSGT00990000203766"/>
<accession>A0A3Q2UN65</accession>
<evidence type="ECO:0000256" key="7">
    <source>
        <dbReference type="SAM" id="SignalP"/>
    </source>
</evidence>
<dbReference type="Pfam" id="PF00048">
    <property type="entry name" value="IL8"/>
    <property type="match status" value="1"/>
</dbReference>
<evidence type="ECO:0000256" key="1">
    <source>
        <dbReference type="ARBA" id="ARBA00004613"/>
    </source>
</evidence>
<dbReference type="PANTHER" id="PTHR12015">
    <property type="entry name" value="SMALL INDUCIBLE CYTOKINE A"/>
    <property type="match status" value="1"/>
</dbReference>
<keyword evidence="2" id="KW-0145">Chemotaxis</keyword>
<keyword evidence="6" id="KW-0395">Inflammatory response</keyword>
<sequence>MMRLTFILLLLGTLMLPTFSAQGTSKCCLKYRSAKVHRSFLKSYYLQGSPSCAIPAVLFTTHAGKRLCTNPSSVWTKTSMAYLDGKNWQRNTLK</sequence>
<keyword evidence="5 7" id="KW-0732">Signal</keyword>
<dbReference type="GO" id="GO:0005615">
    <property type="term" value="C:extracellular space"/>
    <property type="evidence" value="ECO:0007669"/>
    <property type="project" value="UniProtKB-KW"/>
</dbReference>
<feature type="chain" id="PRO_5018548939" description="Chemokine interleukin-8-like domain-containing protein" evidence="7">
    <location>
        <begin position="21"/>
        <end position="94"/>
    </location>
</feature>
<evidence type="ECO:0000256" key="3">
    <source>
        <dbReference type="ARBA" id="ARBA00022514"/>
    </source>
</evidence>
<dbReference type="GO" id="GO:0006955">
    <property type="term" value="P:immune response"/>
    <property type="evidence" value="ECO:0007669"/>
    <property type="project" value="InterPro"/>
</dbReference>
<reference evidence="9" key="1">
    <citation type="submission" date="2025-08" db="UniProtKB">
        <authorList>
            <consortium name="Ensembl"/>
        </authorList>
    </citation>
    <scope>IDENTIFICATION</scope>
</reference>
<organism evidence="9 10">
    <name type="scientific">Fundulus heteroclitus</name>
    <name type="common">Killifish</name>
    <name type="synonym">Mummichog</name>
    <dbReference type="NCBI Taxonomy" id="8078"/>
    <lineage>
        <taxon>Eukaryota</taxon>
        <taxon>Metazoa</taxon>
        <taxon>Chordata</taxon>
        <taxon>Craniata</taxon>
        <taxon>Vertebrata</taxon>
        <taxon>Euteleostomi</taxon>
        <taxon>Actinopterygii</taxon>
        <taxon>Neopterygii</taxon>
        <taxon>Teleostei</taxon>
        <taxon>Neoteleostei</taxon>
        <taxon>Acanthomorphata</taxon>
        <taxon>Ovalentaria</taxon>
        <taxon>Atherinomorphae</taxon>
        <taxon>Cyprinodontiformes</taxon>
        <taxon>Fundulidae</taxon>
        <taxon>Fundulus</taxon>
    </lineage>
</organism>
<dbReference type="Ensembl" id="ENSFHET00000027201.1">
    <property type="protein sequence ID" value="ENSFHEP00000033180.1"/>
    <property type="gene ID" value="ENSFHEG00000020099.1"/>
</dbReference>
<keyword evidence="4" id="KW-0964">Secreted</keyword>
<dbReference type="Gene3D" id="2.40.50.40">
    <property type="match status" value="1"/>
</dbReference>
<evidence type="ECO:0000256" key="2">
    <source>
        <dbReference type="ARBA" id="ARBA00022500"/>
    </source>
</evidence>
<dbReference type="AlphaFoldDB" id="A0A3Q2UN65"/>
<protein>
    <recommendedName>
        <fullName evidence="8">Chemokine interleukin-8-like domain-containing protein</fullName>
    </recommendedName>
</protein>
<dbReference type="InterPro" id="IPR036048">
    <property type="entry name" value="Interleukin_8-like_sf"/>
</dbReference>
<evidence type="ECO:0000259" key="8">
    <source>
        <dbReference type="SMART" id="SM00199"/>
    </source>
</evidence>
<dbReference type="SMART" id="SM00199">
    <property type="entry name" value="SCY"/>
    <property type="match status" value="1"/>
</dbReference>
<dbReference type="SUPFAM" id="SSF54117">
    <property type="entry name" value="Interleukin 8-like chemokines"/>
    <property type="match status" value="1"/>
</dbReference>
<dbReference type="InterPro" id="IPR039809">
    <property type="entry name" value="Chemokine_b/g/d"/>
</dbReference>
<dbReference type="GO" id="GO:0008009">
    <property type="term" value="F:chemokine activity"/>
    <property type="evidence" value="ECO:0007669"/>
    <property type="project" value="InterPro"/>
</dbReference>
<dbReference type="GO" id="GO:0006954">
    <property type="term" value="P:inflammatory response"/>
    <property type="evidence" value="ECO:0007669"/>
    <property type="project" value="UniProtKB-KW"/>
</dbReference>
<dbReference type="InterPro" id="IPR001811">
    <property type="entry name" value="Chemokine_IL8-like_dom"/>
</dbReference>
<reference evidence="9" key="2">
    <citation type="submission" date="2025-09" db="UniProtKB">
        <authorList>
            <consortium name="Ensembl"/>
        </authorList>
    </citation>
    <scope>IDENTIFICATION</scope>
</reference>
<feature type="domain" description="Chemokine interleukin-8-like" evidence="8">
    <location>
        <begin position="24"/>
        <end position="83"/>
    </location>
</feature>
<evidence type="ECO:0000256" key="5">
    <source>
        <dbReference type="ARBA" id="ARBA00022729"/>
    </source>
</evidence>
<evidence type="ECO:0000256" key="6">
    <source>
        <dbReference type="ARBA" id="ARBA00023198"/>
    </source>
</evidence>
<evidence type="ECO:0000313" key="10">
    <source>
        <dbReference type="Proteomes" id="UP000265000"/>
    </source>
</evidence>
<proteinExistence type="predicted"/>
<feature type="signal peptide" evidence="7">
    <location>
        <begin position="1"/>
        <end position="20"/>
    </location>
</feature>
<dbReference type="Proteomes" id="UP000265000">
    <property type="component" value="Unplaced"/>
</dbReference>
<keyword evidence="10" id="KW-1185">Reference proteome</keyword>
<dbReference type="PANTHER" id="PTHR12015:SF111">
    <property type="entry name" value="C-C MOTIF CHEMOKINE 17"/>
    <property type="match status" value="1"/>
</dbReference>